<proteinExistence type="inferred from homology"/>
<dbReference type="Proteomes" id="UP001597058">
    <property type="component" value="Unassembled WGS sequence"/>
</dbReference>
<dbReference type="InterPro" id="IPR005158">
    <property type="entry name" value="BTAD"/>
</dbReference>
<dbReference type="InterPro" id="IPR001867">
    <property type="entry name" value="OmpR/PhoB-type_DNA-bd"/>
</dbReference>
<dbReference type="InterPro" id="IPR019734">
    <property type="entry name" value="TPR_rpt"/>
</dbReference>
<keyword evidence="5" id="KW-0804">Transcription</keyword>
<evidence type="ECO:0000256" key="3">
    <source>
        <dbReference type="ARBA" id="ARBA00023015"/>
    </source>
</evidence>
<keyword evidence="6" id="KW-0802">TPR repeat</keyword>
<dbReference type="SUPFAM" id="SSF48452">
    <property type="entry name" value="TPR-like"/>
    <property type="match status" value="2"/>
</dbReference>
<dbReference type="InterPro" id="IPR027417">
    <property type="entry name" value="P-loop_NTPase"/>
</dbReference>
<evidence type="ECO:0000259" key="9">
    <source>
        <dbReference type="PROSITE" id="PS51755"/>
    </source>
</evidence>
<dbReference type="EMBL" id="JBHTMM010000069">
    <property type="protein sequence ID" value="MFD1311132.1"/>
    <property type="molecule type" value="Genomic_DNA"/>
</dbReference>
<dbReference type="CDD" id="cd15831">
    <property type="entry name" value="BTAD"/>
    <property type="match status" value="1"/>
</dbReference>
<evidence type="ECO:0000256" key="7">
    <source>
        <dbReference type="PROSITE-ProRule" id="PRU01091"/>
    </source>
</evidence>
<evidence type="ECO:0000256" key="8">
    <source>
        <dbReference type="SAM" id="MobiDB-lite"/>
    </source>
</evidence>
<dbReference type="InterPro" id="IPR036388">
    <property type="entry name" value="WH-like_DNA-bd_sf"/>
</dbReference>
<evidence type="ECO:0000256" key="2">
    <source>
        <dbReference type="ARBA" id="ARBA00023012"/>
    </source>
</evidence>
<dbReference type="Gene3D" id="1.25.40.10">
    <property type="entry name" value="Tetratricopeptide repeat domain"/>
    <property type="match status" value="2"/>
</dbReference>
<comment type="caution">
    <text evidence="10">The sequence shown here is derived from an EMBL/GenBank/DDBJ whole genome shotgun (WGS) entry which is preliminary data.</text>
</comment>
<dbReference type="PROSITE" id="PS51755">
    <property type="entry name" value="OMPR_PHOB"/>
    <property type="match status" value="1"/>
</dbReference>
<dbReference type="Gene3D" id="1.10.10.10">
    <property type="entry name" value="Winged helix-like DNA-binding domain superfamily/Winged helix DNA-binding domain"/>
    <property type="match status" value="1"/>
</dbReference>
<feature type="region of interest" description="Disordered" evidence="8">
    <location>
        <begin position="244"/>
        <end position="274"/>
    </location>
</feature>
<protein>
    <submittedName>
        <fullName evidence="10">BTAD domain-containing putative transcriptional regulator</fullName>
    </submittedName>
</protein>
<keyword evidence="4 7" id="KW-0238">DNA-binding</keyword>
<dbReference type="SMART" id="SM00862">
    <property type="entry name" value="Trans_reg_C"/>
    <property type="match status" value="1"/>
</dbReference>
<keyword evidence="3" id="KW-0805">Transcription regulation</keyword>
<gene>
    <name evidence="10" type="ORF">ACFQ5X_35600</name>
</gene>
<dbReference type="PRINTS" id="PR00364">
    <property type="entry name" value="DISEASERSIST"/>
</dbReference>
<dbReference type="InterPro" id="IPR051677">
    <property type="entry name" value="AfsR-DnrI-RedD_regulator"/>
</dbReference>
<dbReference type="SUPFAM" id="SSF52540">
    <property type="entry name" value="P-loop containing nucleoside triphosphate hydrolases"/>
    <property type="match status" value="1"/>
</dbReference>
<dbReference type="InterPro" id="IPR011990">
    <property type="entry name" value="TPR-like_helical_dom_sf"/>
</dbReference>
<evidence type="ECO:0000313" key="10">
    <source>
        <dbReference type="EMBL" id="MFD1311132.1"/>
    </source>
</evidence>
<dbReference type="RefSeq" id="WP_381239967.1">
    <property type="nucleotide sequence ID" value="NZ_JBHSKH010000077.1"/>
</dbReference>
<evidence type="ECO:0000256" key="6">
    <source>
        <dbReference type="PROSITE-ProRule" id="PRU00339"/>
    </source>
</evidence>
<dbReference type="SUPFAM" id="SSF46894">
    <property type="entry name" value="C-terminal effector domain of the bipartite response regulators"/>
    <property type="match status" value="1"/>
</dbReference>
<dbReference type="SMART" id="SM01043">
    <property type="entry name" value="BTAD"/>
    <property type="match status" value="1"/>
</dbReference>
<dbReference type="Gene3D" id="3.40.50.300">
    <property type="entry name" value="P-loop containing nucleotide triphosphate hydrolases"/>
    <property type="match status" value="1"/>
</dbReference>
<dbReference type="Pfam" id="PF00486">
    <property type="entry name" value="Trans_reg_C"/>
    <property type="match status" value="1"/>
</dbReference>
<dbReference type="PROSITE" id="PS50005">
    <property type="entry name" value="TPR"/>
    <property type="match status" value="2"/>
</dbReference>
<dbReference type="InterPro" id="IPR016032">
    <property type="entry name" value="Sig_transdc_resp-reg_C-effctor"/>
</dbReference>
<organism evidence="10 11">
    <name type="scientific">Streptomyces kaempferi</name>
    <dbReference type="NCBI Taxonomy" id="333725"/>
    <lineage>
        <taxon>Bacteria</taxon>
        <taxon>Bacillati</taxon>
        <taxon>Actinomycetota</taxon>
        <taxon>Actinomycetes</taxon>
        <taxon>Kitasatosporales</taxon>
        <taxon>Streptomycetaceae</taxon>
        <taxon>Streptomyces</taxon>
    </lineage>
</organism>
<comment type="similarity">
    <text evidence="1">Belongs to the AfsR/DnrI/RedD regulatory family.</text>
</comment>
<sequence>MRFQILGPVRVWQGTSDVRLGPPKQRTLLALLLAHAGQPVPLHGIVDALWHEDPPATAVNVIHRHVAALRKMLEPGLSSGTASNRLVRVSGGYALLTASDELDLLQFRTLREDAHRLAQQGDRVKAVELLVEALDLWRGPAASGIPPEVRALPVFTAIDDEHVVAVKDAAAYVPTAGAALTERVLVTLRQAASHHPFDEALQARLIEVLAAAGRQAEALETYQVVRARIADEIGLEPGPELREAQRGALGQSHRPQPAAPTTSTAEPAPVGTGAANQVYPAQLPRDLGAFTGRGAELDRLDSLVPAPSEPAQAVVLSGMAGVGKTTLAVHWANRLAPHFPDGQVYVDLRGFHLSGAAMSTAEALRALLDAFGVPVGDIPAALPAQATTYRSLLAGRRVLVVLDNARDSEQVRPLLPAPHGCLAVVTSRHQLQGLMAVEGAHSVTLSPLEKSEARGLLARRLGQERIEREEDATAEIINLCERLPLALAIVSARAALNPGYPLAAIADELRTSHGSLDAFTGEPPLADARCVFSWSYRALTPEAARLFRLLALHPGPDCSVAAAASLTATRPRQVRPQLTELVRAHLLFENEPGRFSSHSLLRAYAAELVDELDTPGDITATTTRVLDHYLHSAHAAETVLAPHRERITLRRPAVHTLPERFPDQRTAADWFDRERPVLLTAVEQDSRRGDGIFSWQLAAVLELYLDRNGRWQQQRTVQTTAITAAQRGGNLLGQAHGHRALGFALSRLAQWEGADEHLQRALQLFEELGDAHGQARVHRYGAFVANQHGRHADALDHYRLAQEFYRSAGHLNGEASVHNEVGWTYLLMGEYGKAIDECSRSLAIHQETGDPNGEAAAWDSLGVTHHRLGHHERALSSFRHALELYRRIRDSYLEADTLVHIADTRLAMGRADSAGRTLRQALGILEHIDHPAAEGVRTKLLEID</sequence>
<feature type="repeat" description="TPR" evidence="6">
    <location>
        <begin position="855"/>
        <end position="888"/>
    </location>
</feature>
<feature type="DNA-binding region" description="OmpR/PhoB-type" evidence="7">
    <location>
        <begin position="1"/>
        <end position="97"/>
    </location>
</feature>
<evidence type="ECO:0000256" key="4">
    <source>
        <dbReference type="ARBA" id="ARBA00023125"/>
    </source>
</evidence>
<dbReference type="Pfam" id="PF13191">
    <property type="entry name" value="AAA_16"/>
    <property type="match status" value="1"/>
</dbReference>
<feature type="repeat" description="TPR" evidence="6">
    <location>
        <begin position="815"/>
        <end position="848"/>
    </location>
</feature>
<dbReference type="InterPro" id="IPR041664">
    <property type="entry name" value="AAA_16"/>
</dbReference>
<dbReference type="SMART" id="SM00028">
    <property type="entry name" value="TPR"/>
    <property type="match status" value="5"/>
</dbReference>
<keyword evidence="2" id="KW-0902">Two-component regulatory system</keyword>
<reference evidence="11" key="1">
    <citation type="journal article" date="2019" name="Int. J. Syst. Evol. Microbiol.">
        <title>The Global Catalogue of Microorganisms (GCM) 10K type strain sequencing project: providing services to taxonomists for standard genome sequencing and annotation.</title>
        <authorList>
            <consortium name="The Broad Institute Genomics Platform"/>
            <consortium name="The Broad Institute Genome Sequencing Center for Infectious Disease"/>
            <person name="Wu L."/>
            <person name="Ma J."/>
        </authorList>
    </citation>
    <scope>NUCLEOTIDE SEQUENCE [LARGE SCALE GENOMIC DNA]</scope>
    <source>
        <strain evidence="11">CGMCC 4.7020</strain>
    </source>
</reference>
<dbReference type="Pfam" id="PF13424">
    <property type="entry name" value="TPR_12"/>
    <property type="match status" value="1"/>
</dbReference>
<dbReference type="PANTHER" id="PTHR35807">
    <property type="entry name" value="TRANSCRIPTIONAL REGULATOR REDD-RELATED"/>
    <property type="match status" value="1"/>
</dbReference>
<evidence type="ECO:0000313" key="11">
    <source>
        <dbReference type="Proteomes" id="UP001597058"/>
    </source>
</evidence>
<name>A0ABW3XNG6_9ACTN</name>
<accession>A0ABW3XNG6</accession>
<evidence type="ECO:0000256" key="1">
    <source>
        <dbReference type="ARBA" id="ARBA00005820"/>
    </source>
</evidence>
<dbReference type="Pfam" id="PF03704">
    <property type="entry name" value="BTAD"/>
    <property type="match status" value="1"/>
</dbReference>
<feature type="domain" description="OmpR/PhoB-type" evidence="9">
    <location>
        <begin position="1"/>
        <end position="97"/>
    </location>
</feature>
<evidence type="ECO:0000256" key="5">
    <source>
        <dbReference type="ARBA" id="ARBA00023163"/>
    </source>
</evidence>
<dbReference type="PANTHER" id="PTHR35807:SF1">
    <property type="entry name" value="TRANSCRIPTIONAL REGULATOR REDD"/>
    <property type="match status" value="1"/>
</dbReference>
<keyword evidence="11" id="KW-1185">Reference proteome</keyword>
<feature type="compositionally biased region" description="Low complexity" evidence="8">
    <location>
        <begin position="259"/>
        <end position="269"/>
    </location>
</feature>